<dbReference type="Proteomes" id="UP000006900">
    <property type="component" value="Chromosome"/>
</dbReference>
<proteinExistence type="predicted"/>
<evidence type="ECO:0000313" key="2">
    <source>
        <dbReference type="Proteomes" id="UP000006900"/>
    </source>
</evidence>
<dbReference type="KEGG" id="mlb:MLBr00776"/>
<protein>
    <submittedName>
        <fullName evidence="1">Uncharacterized protein</fullName>
    </submittedName>
</protein>
<dbReference type="EMBL" id="FM211192">
    <property type="protein sequence ID" value="CAR70870.1"/>
    <property type="molecule type" value="Genomic_DNA"/>
</dbReference>
<evidence type="ECO:0000313" key="1">
    <source>
        <dbReference type="EMBL" id="CAR70870.1"/>
    </source>
</evidence>
<name>A0A0H3MPW2_MYCLB</name>
<dbReference type="HOGENOM" id="CLU_2509123_0_0_11"/>
<sequence>MAGCGVFATRWSDACTAELSVAAGEPRVVSLCVDPLVPVVVLGRYVGARRQAILAMKEHGRRNLVALPTRQCVSRLGSCTLPGRG</sequence>
<organism evidence="1 2">
    <name type="scientific">Mycobacterium leprae (strain Br4923)</name>
    <dbReference type="NCBI Taxonomy" id="561304"/>
    <lineage>
        <taxon>Bacteria</taxon>
        <taxon>Bacillati</taxon>
        <taxon>Actinomycetota</taxon>
        <taxon>Actinomycetes</taxon>
        <taxon>Mycobacteriales</taxon>
        <taxon>Mycobacteriaceae</taxon>
        <taxon>Mycobacterium</taxon>
    </lineage>
</organism>
<reference evidence="1 2" key="1">
    <citation type="journal article" date="2009" name="Nat. Genet.">
        <title>Comparative genomic and phylogeographic analysis of Mycobacterium leprae.</title>
        <authorList>
            <person name="Monot M."/>
            <person name="Honore N."/>
            <person name="Garnier T."/>
            <person name="Zidane N."/>
            <person name="Sherafi D."/>
            <person name="Paniz-Mondolfi A."/>
            <person name="Matsuoka M."/>
            <person name="Taylor G.M."/>
            <person name="Donoghue H.D."/>
            <person name="Bouwman A."/>
            <person name="Mays S."/>
            <person name="Watson C."/>
            <person name="Lockwood D."/>
            <person name="Khamispour A."/>
            <person name="Dowlati Y."/>
            <person name="Jianping S."/>
            <person name="Rea T.H."/>
            <person name="Vera-Cabrera L."/>
            <person name="Stefani M.M."/>
            <person name="Banu S."/>
            <person name="Macdonald M."/>
            <person name="Sapkota B.R."/>
            <person name="Spencer J.S."/>
            <person name="Thomas J."/>
            <person name="Harshman K."/>
            <person name="Singh P."/>
            <person name="Busso P."/>
            <person name="Gattiker A."/>
            <person name="Rougemont J."/>
            <person name="Brennan P.J."/>
            <person name="Cole S.T."/>
        </authorList>
    </citation>
    <scope>NUCLEOTIDE SEQUENCE [LARGE SCALE GENOMIC DNA]</scope>
    <source>
        <strain evidence="2">Br4923</strain>
    </source>
</reference>
<accession>A0A0H3MPW2</accession>
<dbReference type="AlphaFoldDB" id="A0A0H3MPW2"/>
<gene>
    <name evidence="1" type="ordered locus">MLBr00776</name>
</gene>